<feature type="compositionally biased region" description="Polar residues" evidence="3">
    <location>
        <begin position="53"/>
        <end position="62"/>
    </location>
</feature>
<evidence type="ECO:0000256" key="2">
    <source>
        <dbReference type="ARBA" id="ARBA00022803"/>
    </source>
</evidence>
<dbReference type="Proteomes" id="UP001379949">
    <property type="component" value="Unassembled WGS sequence"/>
</dbReference>
<keyword evidence="4" id="KW-0732">Signal</keyword>
<reference evidence="5 6" key="1">
    <citation type="submission" date="2024-02" db="EMBL/GenBank/DDBJ databases">
        <title>Bacteria isolated from the canopy kelp, Nereocystis luetkeana.</title>
        <authorList>
            <person name="Pfister C.A."/>
            <person name="Younker I.T."/>
            <person name="Light S.H."/>
        </authorList>
    </citation>
    <scope>NUCLEOTIDE SEQUENCE [LARGE SCALE GENOMIC DNA]</scope>
    <source>
        <strain evidence="5 6">TI.4.07</strain>
    </source>
</reference>
<keyword evidence="2" id="KW-0802">TPR repeat</keyword>
<sequence>MPSYLHTFAYAHKKSPTMRSAATLFLILSSAALFGCSSTPQPAGTPVKPQKIAPNTSTTKNPNDQIEALLEAEFTLQREGPSKAFQPFYQLVKKTRDEHLAERLMQISAASQINMNIEKSTDLLISIDPFNEQAYALKLQMLLQSHRPDEATTLLSSIIDKDVSVHFLPLYIDKNIRNTDLINTVTRTLAQLPNSYHNNLSVKASDARVQFSAGDYKTTTQTTKALLANKKTTDTEPLYLLLAYSQDQLGNQKSAISTLEKGLSHFPQSTRLLTPLLEFLVHSGEIKKAVESYQNTALTHSDHTQASITFSNLLIATGHPKTALATLRALPENKYGLENQVGYLIATALSDMGEKAQAIKEMKAVSGVLNTHATSQIALWLYDEHRENEINSMVLSRTHREHIPEVVTSICRLHEEKQHNDLSLALLNDALTAYPHSDALRYRKALLEDSMGNWQNTIADLKHLLDKKPQDAQYLNALGYTLLTRTKNIDEAMHYIEEAYQQDPKDPAIIDSLGWGLFLQGKLTSASFYLKKAWNTLQDAEIGAHYGEVLWQQKAHNQAAYIWEKALKESPQNSLLLETIKRLSPSLLDNTIKDNQ</sequence>
<feature type="chain" id="PRO_5046513209" evidence="4">
    <location>
        <begin position="44"/>
        <end position="596"/>
    </location>
</feature>
<comment type="caution">
    <text evidence="5">The sequence shown here is derived from an EMBL/GenBank/DDBJ whole genome shotgun (WGS) entry which is preliminary data.</text>
</comment>
<feature type="region of interest" description="Disordered" evidence="3">
    <location>
        <begin position="39"/>
        <end position="62"/>
    </location>
</feature>
<dbReference type="RefSeq" id="WP_341568138.1">
    <property type="nucleotide sequence ID" value="NZ_JBAKAR010000023.1"/>
</dbReference>
<dbReference type="EMBL" id="JBAKAR010000023">
    <property type="protein sequence ID" value="MEL0614894.1"/>
    <property type="molecule type" value="Genomic_DNA"/>
</dbReference>
<dbReference type="Gene3D" id="1.25.40.10">
    <property type="entry name" value="Tetratricopeptide repeat domain"/>
    <property type="match status" value="1"/>
</dbReference>
<evidence type="ECO:0000256" key="3">
    <source>
        <dbReference type="SAM" id="MobiDB-lite"/>
    </source>
</evidence>
<gene>
    <name evidence="5" type="ORF">V6242_17210</name>
</gene>
<evidence type="ECO:0000256" key="1">
    <source>
        <dbReference type="ARBA" id="ARBA00022737"/>
    </source>
</evidence>
<organism evidence="5 6">
    <name type="scientific">Marinomonas arenicola</name>
    <dbReference type="NCBI Taxonomy" id="569601"/>
    <lineage>
        <taxon>Bacteria</taxon>
        <taxon>Pseudomonadati</taxon>
        <taxon>Pseudomonadota</taxon>
        <taxon>Gammaproteobacteria</taxon>
        <taxon>Oceanospirillales</taxon>
        <taxon>Oceanospirillaceae</taxon>
        <taxon>Marinomonas</taxon>
    </lineage>
</organism>
<evidence type="ECO:0000313" key="6">
    <source>
        <dbReference type="Proteomes" id="UP001379949"/>
    </source>
</evidence>
<dbReference type="InterPro" id="IPR051685">
    <property type="entry name" value="Ycf3/AcsC/BcsC/TPR_MFPF"/>
</dbReference>
<name>A0ABU9GB59_9GAMM</name>
<dbReference type="InterPro" id="IPR019734">
    <property type="entry name" value="TPR_rpt"/>
</dbReference>
<accession>A0ABU9GB59</accession>
<feature type="signal peptide" evidence="4">
    <location>
        <begin position="1"/>
        <end position="43"/>
    </location>
</feature>
<dbReference type="SMART" id="SM00028">
    <property type="entry name" value="TPR"/>
    <property type="match status" value="4"/>
</dbReference>
<dbReference type="Pfam" id="PF13432">
    <property type="entry name" value="TPR_16"/>
    <property type="match status" value="1"/>
</dbReference>
<dbReference type="InterPro" id="IPR011990">
    <property type="entry name" value="TPR-like_helical_dom_sf"/>
</dbReference>
<proteinExistence type="predicted"/>
<evidence type="ECO:0000313" key="5">
    <source>
        <dbReference type="EMBL" id="MEL0614894.1"/>
    </source>
</evidence>
<keyword evidence="6" id="KW-1185">Reference proteome</keyword>
<keyword evidence="1" id="KW-0677">Repeat</keyword>
<dbReference type="PANTHER" id="PTHR44943">
    <property type="entry name" value="CELLULOSE SYNTHASE OPERON PROTEIN C"/>
    <property type="match status" value="1"/>
</dbReference>
<dbReference type="PANTHER" id="PTHR44943:SF5">
    <property type="entry name" value="BLL7697 PROTEIN"/>
    <property type="match status" value="1"/>
</dbReference>
<evidence type="ECO:0000256" key="4">
    <source>
        <dbReference type="SAM" id="SignalP"/>
    </source>
</evidence>
<dbReference type="Pfam" id="PF13181">
    <property type="entry name" value="TPR_8"/>
    <property type="match status" value="1"/>
</dbReference>
<dbReference type="SUPFAM" id="SSF48452">
    <property type="entry name" value="TPR-like"/>
    <property type="match status" value="2"/>
</dbReference>
<protein>
    <submittedName>
        <fullName evidence="5">Tetratricopeptide repeat protein</fullName>
    </submittedName>
</protein>